<accession>A0A540KZ33</accession>
<evidence type="ECO:0000313" key="1">
    <source>
        <dbReference type="EMBL" id="TQD79262.1"/>
    </source>
</evidence>
<sequence>MIQVRRKKKRLWMTLTQLQLENAPPTLKKKKKRRRTSKCSICLRKGCDESMCPYSSRIPPDVTIVGEGYELACRRCIREDNMCGHNMSYARAICCVNCNDYGHSFLDCPMPNMIAELNTDSRLDVDEVTYHLPVSHKS</sequence>
<reference evidence="1 2" key="1">
    <citation type="journal article" date="2019" name="G3 (Bethesda)">
        <title>Sequencing of a Wild Apple (Malus baccata) Genome Unravels the Differences Between Cultivated and Wild Apple Species Regarding Disease Resistance and Cold Tolerance.</title>
        <authorList>
            <person name="Chen X."/>
        </authorList>
    </citation>
    <scope>NUCLEOTIDE SEQUENCE [LARGE SCALE GENOMIC DNA]</scope>
    <source>
        <strain evidence="2">cv. Shandingzi</strain>
        <tissue evidence="1">Leaves</tissue>
    </source>
</reference>
<proteinExistence type="predicted"/>
<name>A0A540KZ33_MALBA</name>
<dbReference type="EMBL" id="VIEB01000866">
    <property type="protein sequence ID" value="TQD79262.1"/>
    <property type="molecule type" value="Genomic_DNA"/>
</dbReference>
<protein>
    <recommendedName>
        <fullName evidence="3">CCHC-type domain-containing protein</fullName>
    </recommendedName>
</protein>
<evidence type="ECO:0008006" key="3">
    <source>
        <dbReference type="Google" id="ProtNLM"/>
    </source>
</evidence>
<gene>
    <name evidence="1" type="ORF">C1H46_035170</name>
</gene>
<dbReference type="AlphaFoldDB" id="A0A540KZ33"/>
<evidence type="ECO:0000313" key="2">
    <source>
        <dbReference type="Proteomes" id="UP000315295"/>
    </source>
</evidence>
<keyword evidence="2" id="KW-1185">Reference proteome</keyword>
<comment type="caution">
    <text evidence="1">The sequence shown here is derived from an EMBL/GenBank/DDBJ whole genome shotgun (WGS) entry which is preliminary data.</text>
</comment>
<dbReference type="Proteomes" id="UP000315295">
    <property type="component" value="Unassembled WGS sequence"/>
</dbReference>
<organism evidence="1 2">
    <name type="scientific">Malus baccata</name>
    <name type="common">Siberian crab apple</name>
    <name type="synonym">Pyrus baccata</name>
    <dbReference type="NCBI Taxonomy" id="106549"/>
    <lineage>
        <taxon>Eukaryota</taxon>
        <taxon>Viridiplantae</taxon>
        <taxon>Streptophyta</taxon>
        <taxon>Embryophyta</taxon>
        <taxon>Tracheophyta</taxon>
        <taxon>Spermatophyta</taxon>
        <taxon>Magnoliopsida</taxon>
        <taxon>eudicotyledons</taxon>
        <taxon>Gunneridae</taxon>
        <taxon>Pentapetalae</taxon>
        <taxon>rosids</taxon>
        <taxon>fabids</taxon>
        <taxon>Rosales</taxon>
        <taxon>Rosaceae</taxon>
        <taxon>Amygdaloideae</taxon>
        <taxon>Maleae</taxon>
        <taxon>Malus</taxon>
    </lineage>
</organism>